<dbReference type="AlphaFoldDB" id="A0A9P4QTN1"/>
<comment type="caution">
    <text evidence="2">The sequence shown here is derived from an EMBL/GenBank/DDBJ whole genome shotgun (WGS) entry which is preliminary data.</text>
</comment>
<dbReference type="InterPro" id="IPR052523">
    <property type="entry name" value="Trichothecene_AcTrans"/>
</dbReference>
<reference evidence="2" key="1">
    <citation type="journal article" date="2020" name="Stud. Mycol.">
        <title>101 Dothideomycetes genomes: a test case for predicting lifestyles and emergence of pathogens.</title>
        <authorList>
            <person name="Haridas S."/>
            <person name="Albert R."/>
            <person name="Binder M."/>
            <person name="Bloem J."/>
            <person name="Labutti K."/>
            <person name="Salamov A."/>
            <person name="Andreopoulos B."/>
            <person name="Baker S."/>
            <person name="Barry K."/>
            <person name="Bills G."/>
            <person name="Bluhm B."/>
            <person name="Cannon C."/>
            <person name="Castanera R."/>
            <person name="Culley D."/>
            <person name="Daum C."/>
            <person name="Ezra D."/>
            <person name="Gonzalez J."/>
            <person name="Henrissat B."/>
            <person name="Kuo A."/>
            <person name="Liang C."/>
            <person name="Lipzen A."/>
            <person name="Lutzoni F."/>
            <person name="Magnuson J."/>
            <person name="Mondo S."/>
            <person name="Nolan M."/>
            <person name="Ohm R."/>
            <person name="Pangilinan J."/>
            <person name="Park H.-J."/>
            <person name="Ramirez L."/>
            <person name="Alfaro M."/>
            <person name="Sun H."/>
            <person name="Tritt A."/>
            <person name="Yoshinaga Y."/>
            <person name="Zwiers L.-H."/>
            <person name="Turgeon B."/>
            <person name="Goodwin S."/>
            <person name="Spatafora J."/>
            <person name="Crous P."/>
            <person name="Grigoriev I."/>
        </authorList>
    </citation>
    <scope>NUCLEOTIDE SEQUENCE</scope>
    <source>
        <strain evidence="2">CBS 125425</strain>
    </source>
</reference>
<dbReference type="InterPro" id="IPR016181">
    <property type="entry name" value="Acyl_CoA_acyltransferase"/>
</dbReference>
<protein>
    <recommendedName>
        <fullName evidence="1">N-acetyltransferase domain-containing protein</fullName>
    </recommendedName>
</protein>
<gene>
    <name evidence="2" type="ORF">EJ04DRAFT_515031</name>
</gene>
<dbReference type="GO" id="GO:0016747">
    <property type="term" value="F:acyltransferase activity, transferring groups other than amino-acyl groups"/>
    <property type="evidence" value="ECO:0007669"/>
    <property type="project" value="InterPro"/>
</dbReference>
<dbReference type="SUPFAM" id="SSF55729">
    <property type="entry name" value="Acyl-CoA N-acyltransferases (Nat)"/>
    <property type="match status" value="1"/>
</dbReference>
<dbReference type="Proteomes" id="UP000799444">
    <property type="component" value="Unassembled WGS sequence"/>
</dbReference>
<dbReference type="OrthoDB" id="2832510at2759"/>
<dbReference type="PROSITE" id="PS51186">
    <property type="entry name" value="GNAT"/>
    <property type="match status" value="1"/>
</dbReference>
<dbReference type="InterPro" id="IPR000182">
    <property type="entry name" value="GNAT_dom"/>
</dbReference>
<accession>A0A9P4QTN1</accession>
<dbReference type="EMBL" id="ML996210">
    <property type="protein sequence ID" value="KAF2730747.1"/>
    <property type="molecule type" value="Genomic_DNA"/>
</dbReference>
<sequence length="239" mass="26683">MSNEVRVAPIESVDDFAQAYHCVSEAFGRQTSDGVWLPLNPNWDTPAGQAEGAGKLAQRWRSVSMNKSGSPNTIFLKASLQDAQNSNKETIVGLAIWQQLSMVSGWGDAPTSDLGSHLGIDAVDERFARQMFASLWKRRIDYAKEKASQHPPAIFVLDMAAVHPNFQRRGIAGKLVLWGLEEAKRRGHLECTTEASVMGRSVYARLGFRPEGEVEFVVDEEFRDRPKPPNVFMRTGREH</sequence>
<dbReference type="Pfam" id="PF13508">
    <property type="entry name" value="Acetyltransf_7"/>
    <property type="match status" value="1"/>
</dbReference>
<evidence type="ECO:0000313" key="3">
    <source>
        <dbReference type="Proteomes" id="UP000799444"/>
    </source>
</evidence>
<dbReference type="Gene3D" id="3.40.630.30">
    <property type="match status" value="1"/>
</dbReference>
<dbReference type="PANTHER" id="PTHR42791:SF14">
    <property type="entry name" value="N-ACETYLTRANSFERASE DOMAIN-CONTAINING PROTEIN"/>
    <property type="match status" value="1"/>
</dbReference>
<dbReference type="CDD" id="cd04301">
    <property type="entry name" value="NAT_SF"/>
    <property type="match status" value="1"/>
</dbReference>
<dbReference type="PANTHER" id="PTHR42791">
    <property type="entry name" value="GNAT FAMILY ACETYLTRANSFERASE"/>
    <property type="match status" value="1"/>
</dbReference>
<name>A0A9P4QTN1_9PLEO</name>
<feature type="domain" description="N-acetyltransferase" evidence="1">
    <location>
        <begin position="161"/>
        <end position="229"/>
    </location>
</feature>
<keyword evidence="3" id="KW-1185">Reference proteome</keyword>
<evidence type="ECO:0000313" key="2">
    <source>
        <dbReference type="EMBL" id="KAF2730747.1"/>
    </source>
</evidence>
<proteinExistence type="predicted"/>
<organism evidence="2 3">
    <name type="scientific">Polyplosphaeria fusca</name>
    <dbReference type="NCBI Taxonomy" id="682080"/>
    <lineage>
        <taxon>Eukaryota</taxon>
        <taxon>Fungi</taxon>
        <taxon>Dikarya</taxon>
        <taxon>Ascomycota</taxon>
        <taxon>Pezizomycotina</taxon>
        <taxon>Dothideomycetes</taxon>
        <taxon>Pleosporomycetidae</taxon>
        <taxon>Pleosporales</taxon>
        <taxon>Tetraplosphaeriaceae</taxon>
        <taxon>Polyplosphaeria</taxon>
    </lineage>
</organism>
<evidence type="ECO:0000259" key="1">
    <source>
        <dbReference type="PROSITE" id="PS51186"/>
    </source>
</evidence>